<sequence>ISEEDEEDEEVVAGIGIIAEALGRITMVTVILSQQGMLEIIRRFAQRALPKAAVASHKVQMQFLPGPASELDTLIIKRAAELLGLHVGHEYAHDGSLTLYVAVGSPKAIAKLEFEDTESAGDESRASSVINFVSSSTSFQALGALEDGGDGESDDEFRPPTSEKSAVPDFVESVSDVNDEAAVAEYVATQLRELDNVLVVPDSELDMYTQTGDVNAFWQRFELWKAAYYGAKLEIVYDAPNLADEADGSTDFSSAASGQRFRSPAATVEPMCRSYIGSLQWVLQYYYRGCQSWSWFYPYHYAPCISDICANLAA</sequence>
<accession>A0ACC1KS81</accession>
<keyword evidence="1" id="KW-0378">Hydrolase</keyword>
<protein>
    <submittedName>
        <fullName evidence="1">Exonuclease II Exo2</fullName>
    </submittedName>
</protein>
<dbReference type="Proteomes" id="UP001140096">
    <property type="component" value="Unassembled WGS sequence"/>
</dbReference>
<keyword evidence="2" id="KW-1185">Reference proteome</keyword>
<keyword evidence="1" id="KW-0540">Nuclease</keyword>
<gene>
    <name evidence="1" type="primary">exo2_4</name>
    <name evidence="1" type="ORF">H4S07_006848</name>
</gene>
<name>A0ACC1KS81_9FUNG</name>
<dbReference type="EMBL" id="JANBUP010004409">
    <property type="protein sequence ID" value="KAJ2794115.1"/>
    <property type="molecule type" value="Genomic_DNA"/>
</dbReference>
<evidence type="ECO:0000313" key="2">
    <source>
        <dbReference type="Proteomes" id="UP001140096"/>
    </source>
</evidence>
<comment type="caution">
    <text evidence="1">The sequence shown here is derived from an EMBL/GenBank/DDBJ whole genome shotgun (WGS) entry which is preliminary data.</text>
</comment>
<feature type="non-terminal residue" evidence="1">
    <location>
        <position position="314"/>
    </location>
</feature>
<reference evidence="1" key="1">
    <citation type="submission" date="2022-07" db="EMBL/GenBank/DDBJ databases">
        <title>Phylogenomic reconstructions and comparative analyses of Kickxellomycotina fungi.</title>
        <authorList>
            <person name="Reynolds N.K."/>
            <person name="Stajich J.E."/>
            <person name="Barry K."/>
            <person name="Grigoriev I.V."/>
            <person name="Crous P."/>
            <person name="Smith M.E."/>
        </authorList>
    </citation>
    <scope>NUCLEOTIDE SEQUENCE</scope>
    <source>
        <strain evidence="1">CBS 102833</strain>
    </source>
</reference>
<evidence type="ECO:0000313" key="1">
    <source>
        <dbReference type="EMBL" id="KAJ2794115.1"/>
    </source>
</evidence>
<proteinExistence type="predicted"/>
<feature type="non-terminal residue" evidence="1">
    <location>
        <position position="1"/>
    </location>
</feature>
<keyword evidence="1" id="KW-0269">Exonuclease</keyword>
<organism evidence="1 2">
    <name type="scientific">Coemansia furcata</name>
    <dbReference type="NCBI Taxonomy" id="417177"/>
    <lineage>
        <taxon>Eukaryota</taxon>
        <taxon>Fungi</taxon>
        <taxon>Fungi incertae sedis</taxon>
        <taxon>Zoopagomycota</taxon>
        <taxon>Kickxellomycotina</taxon>
        <taxon>Kickxellomycetes</taxon>
        <taxon>Kickxellales</taxon>
        <taxon>Kickxellaceae</taxon>
        <taxon>Coemansia</taxon>
    </lineage>
</organism>